<name>A0A7U3UR30_9ACTN</name>
<keyword evidence="2" id="KW-1185">Reference proteome</keyword>
<dbReference type="KEGG" id="arev:RVR_2804"/>
<dbReference type="RefSeq" id="WP_237404666.1">
    <property type="nucleotide sequence ID" value="NZ_AP018365.1"/>
</dbReference>
<accession>A0A7U3UR30</accession>
<dbReference type="EMBL" id="AP018365">
    <property type="protein sequence ID" value="BBA97177.1"/>
    <property type="molecule type" value="Genomic_DNA"/>
</dbReference>
<gene>
    <name evidence="1" type="ORF">RVR_2804</name>
</gene>
<proteinExistence type="predicted"/>
<organism evidence="1 2">
    <name type="scientific">Actinacidiphila reveromycinica</name>
    <dbReference type="NCBI Taxonomy" id="659352"/>
    <lineage>
        <taxon>Bacteria</taxon>
        <taxon>Bacillati</taxon>
        <taxon>Actinomycetota</taxon>
        <taxon>Actinomycetes</taxon>
        <taxon>Kitasatosporales</taxon>
        <taxon>Streptomycetaceae</taxon>
        <taxon>Actinacidiphila</taxon>
    </lineage>
</organism>
<dbReference type="Proteomes" id="UP000595703">
    <property type="component" value="Chromosome"/>
</dbReference>
<protein>
    <submittedName>
        <fullName evidence="1">Uncharacterized protein</fullName>
    </submittedName>
</protein>
<reference evidence="1 2" key="3">
    <citation type="journal article" date="2011" name="Nat. Chem. Biol.">
        <title>Reveromycin A biosynthesis uses RevG and RevJ for stereospecific spiroacetal formation.</title>
        <authorList>
            <person name="Takahashi S."/>
            <person name="Toyoda A."/>
            <person name="Sekiyama Y."/>
            <person name="Takagi H."/>
            <person name="Nogawa T."/>
            <person name="Uramoto M."/>
            <person name="Suzuki R."/>
            <person name="Koshino H."/>
            <person name="Kumano T."/>
            <person name="Panthee S."/>
            <person name="Dairi T."/>
            <person name="Ishikawa J."/>
            <person name="Ikeda H."/>
            <person name="Sakaki Y."/>
            <person name="Osada H."/>
        </authorList>
    </citation>
    <scope>NUCLEOTIDE SEQUENCE [LARGE SCALE GENOMIC DNA]</scope>
    <source>
        <strain evidence="1 2">SN-593</strain>
    </source>
</reference>
<evidence type="ECO:0000313" key="1">
    <source>
        <dbReference type="EMBL" id="BBA97177.1"/>
    </source>
</evidence>
<reference evidence="1 2" key="2">
    <citation type="journal article" date="2011" name="J. Antibiot.">
        <title>Furaquinocins I and J: novel polyketide isoprenoid hybrid compounds from Streptomyces reveromyceticus SN-593.</title>
        <authorList>
            <person name="Panthee S."/>
            <person name="Takahashi S."/>
            <person name="Takagi H."/>
            <person name="Nogawa T."/>
            <person name="Oowada E."/>
            <person name="Uramoto M."/>
            <person name="Osada H."/>
        </authorList>
    </citation>
    <scope>NUCLEOTIDE SEQUENCE [LARGE SCALE GENOMIC DNA]</scope>
    <source>
        <strain evidence="1 2">SN-593</strain>
    </source>
</reference>
<sequence>MDTAKLELAAQRYRDAEAALAAAREDLQAEAVAVLQETERGGQTEVARLTGWPREQIRLLVRTATHADALARDVADQDGDWDTARAVAALRAAGVGVGSGDRADEKQAREALRKLEARGVLVRVDSPGNTAVYRRA</sequence>
<reference evidence="1 2" key="1">
    <citation type="journal article" date="2010" name="J. Bacteriol.">
        <title>Biochemical characterization of a novel indole prenyltransferase from Streptomyces sp. SN-593.</title>
        <authorList>
            <person name="Takahashi S."/>
            <person name="Takagi H."/>
            <person name="Toyoda A."/>
            <person name="Uramoto M."/>
            <person name="Nogawa T."/>
            <person name="Ueki M."/>
            <person name="Sakaki Y."/>
            <person name="Osada H."/>
        </authorList>
    </citation>
    <scope>NUCLEOTIDE SEQUENCE [LARGE SCALE GENOMIC DNA]</scope>
    <source>
        <strain evidence="1 2">SN-593</strain>
    </source>
</reference>
<reference evidence="1 2" key="4">
    <citation type="journal article" date="2020" name="Sci. Rep.">
        <title>beta-carboline chemical signals induce reveromycin production through a LuxR family regulator in Streptomyces sp. SN-593.</title>
        <authorList>
            <person name="Panthee S."/>
            <person name="Kito N."/>
            <person name="Hayashi T."/>
            <person name="Shimizu T."/>
            <person name="Ishikawa J."/>
            <person name="Hamamoto H."/>
            <person name="Osada H."/>
            <person name="Takahashi S."/>
        </authorList>
    </citation>
    <scope>NUCLEOTIDE SEQUENCE [LARGE SCALE GENOMIC DNA]</scope>
    <source>
        <strain evidence="1 2">SN-593</strain>
    </source>
</reference>
<evidence type="ECO:0000313" key="2">
    <source>
        <dbReference type="Proteomes" id="UP000595703"/>
    </source>
</evidence>
<dbReference type="AlphaFoldDB" id="A0A7U3UR30"/>